<keyword evidence="1" id="KW-0732">Signal</keyword>
<dbReference type="PANTHER" id="PTHR33619:SF3">
    <property type="entry name" value="POLYSACCHARIDE EXPORT PROTEIN GFCE-RELATED"/>
    <property type="match status" value="1"/>
</dbReference>
<dbReference type="InterPro" id="IPR049712">
    <property type="entry name" value="Poly_export"/>
</dbReference>
<gene>
    <name evidence="4" type="ORF">DRB17_05225</name>
</gene>
<keyword evidence="5" id="KW-1185">Reference proteome</keyword>
<evidence type="ECO:0000259" key="2">
    <source>
        <dbReference type="Pfam" id="PF02563"/>
    </source>
</evidence>
<dbReference type="InterPro" id="IPR003715">
    <property type="entry name" value="Poly_export_N"/>
</dbReference>
<dbReference type="Gene3D" id="3.30.1950.10">
    <property type="entry name" value="wza like domain"/>
    <property type="match status" value="1"/>
</dbReference>
<dbReference type="EMBL" id="QPMH01000003">
    <property type="protein sequence ID" value="RDD63167.1"/>
    <property type="molecule type" value="Genomic_DNA"/>
</dbReference>
<protein>
    <submittedName>
        <fullName evidence="4">Polysaccharide export protein</fullName>
    </submittedName>
</protein>
<dbReference type="Gene3D" id="3.10.560.10">
    <property type="entry name" value="Outer membrane lipoprotein wza domain like"/>
    <property type="match status" value="1"/>
</dbReference>
<feature type="domain" description="Polysaccharide export protein N-terminal" evidence="2">
    <location>
        <begin position="29"/>
        <end position="102"/>
    </location>
</feature>
<dbReference type="Proteomes" id="UP000253941">
    <property type="component" value="Unassembled WGS sequence"/>
</dbReference>
<name>A0A369TGB7_9PROT</name>
<evidence type="ECO:0000256" key="1">
    <source>
        <dbReference type="ARBA" id="ARBA00022729"/>
    </source>
</evidence>
<dbReference type="Pfam" id="PF02563">
    <property type="entry name" value="Poly_export"/>
    <property type="match status" value="1"/>
</dbReference>
<sequence length="182" mass="19809">MVRLRIVFVAVLLIAMIASALPLRARDDARPYRLVPGDRIGVTVYGHEDLSGEFRLDRSGSVSLPLAGRVALDGETLRGAEAAIVRALRPDYLRSPRVTVQVLGHRPIYVLGEVEQPGRYPYERGLTVMGAIALAGGYTEHADRTAVSVLRARGSSRRGKPADEEDAVGPGDIVRVPERDLF</sequence>
<feature type="domain" description="Soluble ligand binding" evidence="3">
    <location>
        <begin position="108"/>
        <end position="156"/>
    </location>
</feature>
<comment type="caution">
    <text evidence="4">The sequence shown here is derived from an EMBL/GenBank/DDBJ whole genome shotgun (WGS) entry which is preliminary data.</text>
</comment>
<dbReference type="AlphaFoldDB" id="A0A369TGB7"/>
<reference evidence="4 5" key="1">
    <citation type="submission" date="2018-07" db="EMBL/GenBank/DDBJ databases">
        <title>Venubactetium sediminum gen. nov., sp. nov., isolated from a marine solar saltern.</title>
        <authorList>
            <person name="Wang S."/>
        </authorList>
    </citation>
    <scope>NUCLEOTIDE SEQUENCE [LARGE SCALE GENOMIC DNA]</scope>
    <source>
        <strain evidence="4 5">WD2A32</strain>
    </source>
</reference>
<evidence type="ECO:0000259" key="3">
    <source>
        <dbReference type="Pfam" id="PF10531"/>
    </source>
</evidence>
<evidence type="ECO:0000313" key="4">
    <source>
        <dbReference type="EMBL" id="RDD63167.1"/>
    </source>
</evidence>
<evidence type="ECO:0000313" key="5">
    <source>
        <dbReference type="Proteomes" id="UP000253941"/>
    </source>
</evidence>
<dbReference type="PANTHER" id="PTHR33619">
    <property type="entry name" value="POLYSACCHARIDE EXPORT PROTEIN GFCE-RELATED"/>
    <property type="match status" value="1"/>
</dbReference>
<organism evidence="4 5">
    <name type="scientific">Ferruginivarius sediminum</name>
    <dbReference type="NCBI Taxonomy" id="2661937"/>
    <lineage>
        <taxon>Bacteria</taxon>
        <taxon>Pseudomonadati</taxon>
        <taxon>Pseudomonadota</taxon>
        <taxon>Alphaproteobacteria</taxon>
        <taxon>Rhodospirillales</taxon>
        <taxon>Rhodospirillaceae</taxon>
        <taxon>Ferruginivarius</taxon>
    </lineage>
</organism>
<accession>A0A369TGB7</accession>
<dbReference type="GO" id="GO:0015159">
    <property type="term" value="F:polysaccharide transmembrane transporter activity"/>
    <property type="evidence" value="ECO:0007669"/>
    <property type="project" value="InterPro"/>
</dbReference>
<dbReference type="RefSeq" id="WP_114581118.1">
    <property type="nucleotide sequence ID" value="NZ_QPMH01000003.1"/>
</dbReference>
<dbReference type="Pfam" id="PF10531">
    <property type="entry name" value="SLBB"/>
    <property type="match status" value="1"/>
</dbReference>
<dbReference type="InterPro" id="IPR019554">
    <property type="entry name" value="Soluble_ligand-bd"/>
</dbReference>
<proteinExistence type="predicted"/>